<dbReference type="Proteomes" id="UP001056120">
    <property type="component" value="Linkage Group LG18"/>
</dbReference>
<name>A0ACB9E8Z2_9ASTR</name>
<accession>A0ACB9E8Z2</accession>
<sequence length="109" mass="12092">MFQTTTYPVLSLWTLCEGRLDSTTVPPIQIQNSNQNQIANSPNNGIGKTIPSRKSYSECQEHMSNGYLSAFPCGFLWFRSCSTGLACVLHNSQDLICFVHKRASSENGD</sequence>
<organism evidence="1 2">
    <name type="scientific">Smallanthus sonchifolius</name>
    <dbReference type="NCBI Taxonomy" id="185202"/>
    <lineage>
        <taxon>Eukaryota</taxon>
        <taxon>Viridiplantae</taxon>
        <taxon>Streptophyta</taxon>
        <taxon>Embryophyta</taxon>
        <taxon>Tracheophyta</taxon>
        <taxon>Spermatophyta</taxon>
        <taxon>Magnoliopsida</taxon>
        <taxon>eudicotyledons</taxon>
        <taxon>Gunneridae</taxon>
        <taxon>Pentapetalae</taxon>
        <taxon>asterids</taxon>
        <taxon>campanulids</taxon>
        <taxon>Asterales</taxon>
        <taxon>Asteraceae</taxon>
        <taxon>Asteroideae</taxon>
        <taxon>Heliantheae alliance</taxon>
        <taxon>Millerieae</taxon>
        <taxon>Smallanthus</taxon>
    </lineage>
</organism>
<gene>
    <name evidence="1" type="ORF">L1987_54861</name>
</gene>
<protein>
    <submittedName>
        <fullName evidence="1">Uncharacterized protein</fullName>
    </submittedName>
</protein>
<proteinExistence type="predicted"/>
<dbReference type="EMBL" id="CM042035">
    <property type="protein sequence ID" value="KAI3755068.1"/>
    <property type="molecule type" value="Genomic_DNA"/>
</dbReference>
<reference evidence="2" key="1">
    <citation type="journal article" date="2022" name="Mol. Ecol. Resour.">
        <title>The genomes of chicory, endive, great burdock and yacon provide insights into Asteraceae palaeo-polyploidization history and plant inulin production.</title>
        <authorList>
            <person name="Fan W."/>
            <person name="Wang S."/>
            <person name="Wang H."/>
            <person name="Wang A."/>
            <person name="Jiang F."/>
            <person name="Liu H."/>
            <person name="Zhao H."/>
            <person name="Xu D."/>
            <person name="Zhang Y."/>
        </authorList>
    </citation>
    <scope>NUCLEOTIDE SEQUENCE [LARGE SCALE GENOMIC DNA]</scope>
    <source>
        <strain evidence="2">cv. Yunnan</strain>
    </source>
</reference>
<comment type="caution">
    <text evidence="1">The sequence shown here is derived from an EMBL/GenBank/DDBJ whole genome shotgun (WGS) entry which is preliminary data.</text>
</comment>
<evidence type="ECO:0000313" key="1">
    <source>
        <dbReference type="EMBL" id="KAI3755068.1"/>
    </source>
</evidence>
<reference evidence="1 2" key="2">
    <citation type="journal article" date="2022" name="Mol. Ecol. Resour.">
        <title>The genomes of chicory, endive, great burdock and yacon provide insights into Asteraceae paleo-polyploidization history and plant inulin production.</title>
        <authorList>
            <person name="Fan W."/>
            <person name="Wang S."/>
            <person name="Wang H."/>
            <person name="Wang A."/>
            <person name="Jiang F."/>
            <person name="Liu H."/>
            <person name="Zhao H."/>
            <person name="Xu D."/>
            <person name="Zhang Y."/>
        </authorList>
    </citation>
    <scope>NUCLEOTIDE SEQUENCE [LARGE SCALE GENOMIC DNA]</scope>
    <source>
        <strain evidence="2">cv. Yunnan</strain>
        <tissue evidence="1">Leaves</tissue>
    </source>
</reference>
<evidence type="ECO:0000313" key="2">
    <source>
        <dbReference type="Proteomes" id="UP001056120"/>
    </source>
</evidence>
<keyword evidence="2" id="KW-1185">Reference proteome</keyword>